<dbReference type="EMBL" id="BMMF01000007">
    <property type="protein sequence ID" value="GGK38490.1"/>
    <property type="molecule type" value="Genomic_DNA"/>
</dbReference>
<feature type="transmembrane region" description="Helical" evidence="9">
    <location>
        <begin position="21"/>
        <end position="44"/>
    </location>
</feature>
<comment type="subunit">
    <text evidence="9">The complex comprises the extracytoplasmic solute receptor protein and the two transmembrane proteins.</text>
</comment>
<comment type="function">
    <text evidence="9">Part of the tripartite ATP-independent periplasmic (TRAP) transport system.</text>
</comment>
<proteinExistence type="inferred from homology"/>
<keyword evidence="4 9" id="KW-0997">Cell inner membrane</keyword>
<keyword evidence="5 9" id="KW-0812">Transmembrane</keyword>
<reference evidence="11 12" key="1">
    <citation type="journal article" date="2014" name="Int. J. Syst. Evol. Microbiol.">
        <title>Complete genome sequence of Corynebacterium casei LMG S-19264T (=DSM 44701T), isolated from a smear-ripened cheese.</title>
        <authorList>
            <consortium name="US DOE Joint Genome Institute (JGI-PGF)"/>
            <person name="Walter F."/>
            <person name="Albersmeier A."/>
            <person name="Kalinowski J."/>
            <person name="Ruckert C."/>
        </authorList>
    </citation>
    <scope>NUCLEOTIDE SEQUENCE [LARGE SCALE GENOMIC DNA]</scope>
    <source>
        <strain evidence="11 12">CGMCC 1.9161</strain>
    </source>
</reference>
<dbReference type="InterPro" id="IPR007387">
    <property type="entry name" value="TRAP_DctQ"/>
</dbReference>
<dbReference type="Pfam" id="PF04290">
    <property type="entry name" value="DctQ"/>
    <property type="match status" value="1"/>
</dbReference>
<dbReference type="GO" id="GO:0022857">
    <property type="term" value="F:transmembrane transporter activity"/>
    <property type="evidence" value="ECO:0007669"/>
    <property type="project" value="UniProtKB-UniRule"/>
</dbReference>
<dbReference type="GO" id="GO:0005886">
    <property type="term" value="C:plasma membrane"/>
    <property type="evidence" value="ECO:0007669"/>
    <property type="project" value="UniProtKB-SubCell"/>
</dbReference>
<protein>
    <recommendedName>
        <fullName evidence="9">TRAP transporter small permease protein</fullName>
    </recommendedName>
</protein>
<feature type="transmembrane region" description="Helical" evidence="9">
    <location>
        <begin position="94"/>
        <end position="113"/>
    </location>
</feature>
<feature type="transmembrane region" description="Helical" evidence="9">
    <location>
        <begin position="56"/>
        <end position="73"/>
    </location>
</feature>
<dbReference type="PANTHER" id="PTHR35011:SF4">
    <property type="entry name" value="SLL1102 PROTEIN"/>
    <property type="match status" value="1"/>
</dbReference>
<evidence type="ECO:0000256" key="8">
    <source>
        <dbReference type="ARBA" id="ARBA00038436"/>
    </source>
</evidence>
<dbReference type="InterPro" id="IPR055348">
    <property type="entry name" value="DctQ"/>
</dbReference>
<accession>A0A917V581</accession>
<evidence type="ECO:0000256" key="5">
    <source>
        <dbReference type="ARBA" id="ARBA00022692"/>
    </source>
</evidence>
<feature type="domain" description="Tripartite ATP-independent periplasmic transporters DctQ component" evidence="10">
    <location>
        <begin position="30"/>
        <end position="163"/>
    </location>
</feature>
<evidence type="ECO:0000256" key="6">
    <source>
        <dbReference type="ARBA" id="ARBA00022989"/>
    </source>
</evidence>
<evidence type="ECO:0000256" key="2">
    <source>
        <dbReference type="ARBA" id="ARBA00022448"/>
    </source>
</evidence>
<evidence type="ECO:0000256" key="4">
    <source>
        <dbReference type="ARBA" id="ARBA00022519"/>
    </source>
</evidence>
<evidence type="ECO:0000256" key="9">
    <source>
        <dbReference type="RuleBase" id="RU369079"/>
    </source>
</evidence>
<comment type="caution">
    <text evidence="11">The sequence shown here is derived from an EMBL/GenBank/DDBJ whole genome shotgun (WGS) entry which is preliminary data.</text>
</comment>
<sequence>MGAGLGRIADGLDRINRSVGAVVMWLTLAMVLLQFAVVLLRYVFGISSIFVNEGVLYLHATIFMLGAGYTLLVQGHVRVDIFYANLTPRRRAMVDLFGHLFLLAPSLVILLYWSWPMVTRSWAILEGPISVGGIPASFLLKSLVPAFCVLLLIQGASATIRDLIRLSEPDDAA</sequence>
<comment type="similarity">
    <text evidence="8 9">Belongs to the TRAP transporter small permease family.</text>
</comment>
<evidence type="ECO:0000256" key="7">
    <source>
        <dbReference type="ARBA" id="ARBA00023136"/>
    </source>
</evidence>
<gene>
    <name evidence="11" type="ORF">GCM10011322_26880</name>
</gene>
<dbReference type="AlphaFoldDB" id="A0A917V581"/>
<dbReference type="PANTHER" id="PTHR35011">
    <property type="entry name" value="2,3-DIKETO-L-GULONATE TRAP TRANSPORTER SMALL PERMEASE PROTEIN YIAM"/>
    <property type="match status" value="1"/>
</dbReference>
<evidence type="ECO:0000256" key="1">
    <source>
        <dbReference type="ARBA" id="ARBA00004429"/>
    </source>
</evidence>
<keyword evidence="3" id="KW-1003">Cell membrane</keyword>
<evidence type="ECO:0000259" key="10">
    <source>
        <dbReference type="Pfam" id="PF04290"/>
    </source>
</evidence>
<name>A0A917V581_9HYPH</name>
<keyword evidence="12" id="KW-1185">Reference proteome</keyword>
<comment type="subcellular location">
    <subcellularLocation>
        <location evidence="1 9">Cell inner membrane</location>
        <topology evidence="1 9">Multi-pass membrane protein</topology>
    </subcellularLocation>
</comment>
<evidence type="ECO:0000313" key="12">
    <source>
        <dbReference type="Proteomes" id="UP000600449"/>
    </source>
</evidence>
<feature type="transmembrane region" description="Helical" evidence="9">
    <location>
        <begin position="133"/>
        <end position="153"/>
    </location>
</feature>
<evidence type="ECO:0000256" key="3">
    <source>
        <dbReference type="ARBA" id="ARBA00022475"/>
    </source>
</evidence>
<keyword evidence="2 9" id="KW-0813">Transport</keyword>
<keyword evidence="6 9" id="KW-1133">Transmembrane helix</keyword>
<organism evidence="11 12">
    <name type="scientific">Salinarimonas ramus</name>
    <dbReference type="NCBI Taxonomy" id="690164"/>
    <lineage>
        <taxon>Bacteria</taxon>
        <taxon>Pseudomonadati</taxon>
        <taxon>Pseudomonadota</taxon>
        <taxon>Alphaproteobacteria</taxon>
        <taxon>Hyphomicrobiales</taxon>
        <taxon>Salinarimonadaceae</taxon>
        <taxon>Salinarimonas</taxon>
    </lineage>
</organism>
<dbReference type="Proteomes" id="UP000600449">
    <property type="component" value="Unassembled WGS sequence"/>
</dbReference>
<keyword evidence="7 9" id="KW-0472">Membrane</keyword>
<dbReference type="RefSeq" id="WP_244645394.1">
    <property type="nucleotide sequence ID" value="NZ_BMMF01000007.1"/>
</dbReference>
<evidence type="ECO:0000313" key="11">
    <source>
        <dbReference type="EMBL" id="GGK38490.1"/>
    </source>
</evidence>